<reference evidence="13" key="1">
    <citation type="submission" date="2019-04" db="EMBL/GenBank/DDBJ databases">
        <title>Complete genome sequence of Sphingomonas sp. W1-2-3.</title>
        <authorList>
            <person name="Im W.T."/>
        </authorList>
    </citation>
    <scope>NUCLEOTIDE SEQUENCE [LARGE SCALE GENOMIC DNA]</scope>
    <source>
        <strain evidence="13">W1-2-3</strain>
    </source>
</reference>
<feature type="active site" description="Schiff-base intermediate with substrate; via pyruvic acid" evidence="11">
    <location>
        <position position="151"/>
    </location>
</feature>
<dbReference type="PANTHER" id="PTHR35809">
    <property type="entry name" value="ARCHAETIDYLSERINE DECARBOXYLASE PROENZYME-RELATED"/>
    <property type="match status" value="1"/>
</dbReference>
<protein>
    <recommendedName>
        <fullName evidence="11">Phosphatidylserine decarboxylase proenzyme</fullName>
        <ecNumber evidence="11">4.1.1.65</ecNumber>
    </recommendedName>
    <component>
        <recommendedName>
            <fullName evidence="11">Phosphatidylserine decarboxylase alpha chain</fullName>
        </recommendedName>
    </component>
    <component>
        <recommendedName>
            <fullName evidence="11">Phosphatidylserine decarboxylase beta chain</fullName>
        </recommendedName>
    </component>
</protein>
<dbReference type="NCBIfam" id="NF003685">
    <property type="entry name" value="PRK05305.2-5"/>
    <property type="match status" value="1"/>
</dbReference>
<evidence type="ECO:0000313" key="13">
    <source>
        <dbReference type="Proteomes" id="UP000298714"/>
    </source>
</evidence>
<dbReference type="GO" id="GO:0005886">
    <property type="term" value="C:plasma membrane"/>
    <property type="evidence" value="ECO:0007669"/>
    <property type="project" value="UniProtKB-SubCell"/>
</dbReference>
<organism evidence="12 13">
    <name type="scientific">Hankyongella ginsenosidimutans</name>
    <dbReference type="NCBI Taxonomy" id="1763828"/>
    <lineage>
        <taxon>Bacteria</taxon>
        <taxon>Pseudomonadati</taxon>
        <taxon>Pseudomonadota</taxon>
        <taxon>Alphaproteobacteria</taxon>
        <taxon>Sphingomonadales</taxon>
        <taxon>Sphingomonadaceae</taxon>
        <taxon>Hankyongella</taxon>
    </lineage>
</organism>
<feature type="modified residue" description="Pyruvic acid (Ser); by autocatalysis" evidence="11">
    <location>
        <position position="151"/>
    </location>
</feature>
<evidence type="ECO:0000256" key="1">
    <source>
        <dbReference type="ARBA" id="ARBA00022475"/>
    </source>
</evidence>
<dbReference type="RefSeq" id="WP_425459649.1">
    <property type="nucleotide sequence ID" value="NZ_CP039704.1"/>
</dbReference>
<dbReference type="GO" id="GO:0004609">
    <property type="term" value="F:phosphatidylserine decarboxylase activity"/>
    <property type="evidence" value="ECO:0007669"/>
    <property type="project" value="UniProtKB-UniRule"/>
</dbReference>
<sequence>MVFLLLSGAIALFFRDPVRYAPQGEALVLAPADGAVVAITPARPPLDGADGAPQCTRVSIFLSVFDVHVNRAPIAGTVRRIVYRPGAFVNADLDKASEDNERQTYLIETSGGVRVVCVQIAGLIARRIVRFVKEGDAVRAGQRIGLIRFGSRMDVYLPEGTAPKVCIGQRTVAGETVIAVLGDASSASAVAD</sequence>
<dbReference type="NCBIfam" id="NF003678">
    <property type="entry name" value="PRK05305.1-2"/>
    <property type="match status" value="1"/>
</dbReference>
<keyword evidence="4 11" id="KW-0443">Lipid metabolism</keyword>
<keyword evidence="3 11" id="KW-0210">Decarboxylase</keyword>
<keyword evidence="9 11" id="KW-1208">Phospholipid metabolism</keyword>
<feature type="chain" id="PRO_5023305779" description="Phosphatidylserine decarboxylase alpha chain" evidence="11">
    <location>
        <begin position="151"/>
        <end position="192"/>
    </location>
</feature>
<dbReference type="EC" id="4.1.1.65" evidence="11"/>
<dbReference type="AlphaFoldDB" id="A0A4D7CBU9"/>
<comment type="similarity">
    <text evidence="11">Belongs to the phosphatidylserine decarboxylase family. PSD-A subfamily.</text>
</comment>
<comment type="subunit">
    <text evidence="11">Heterodimer of a large membrane-associated beta subunit and a small pyruvoyl-containing alpha subunit.</text>
</comment>
<keyword evidence="13" id="KW-1185">Reference proteome</keyword>
<evidence type="ECO:0000256" key="7">
    <source>
        <dbReference type="ARBA" id="ARBA00023209"/>
    </source>
</evidence>
<keyword evidence="7 11" id="KW-0594">Phospholipid biosynthesis</keyword>
<feature type="site" description="Cleavage (non-hydrolytic); by autocatalysis" evidence="11">
    <location>
        <begin position="150"/>
        <end position="151"/>
    </location>
</feature>
<comment type="PTM">
    <text evidence="11">Is synthesized initially as an inactive proenzyme. Formation of the active enzyme involves a self-maturation process in which the active site pyruvoyl group is generated from an internal serine residue via an autocatalytic post-translational modification. Two non-identical subunits are generated from the proenzyme in this reaction, and the pyruvate is formed at the N-terminus of the alpha chain, which is derived from the carboxyl end of the proenzyme. The post-translation cleavage follows an unusual pathway, termed non-hydrolytic serinolysis, in which the side chain hydroxyl group of the serine supplies its oxygen atom to form the C-terminus of the beta chain, while the remainder of the serine residue undergoes an oxidative deamination to produce ammonia and the pyruvoyl prosthetic group on the alpha chain.</text>
</comment>
<comment type="cofactor">
    <cofactor evidence="11">
        <name>pyruvate</name>
        <dbReference type="ChEBI" id="CHEBI:15361"/>
    </cofactor>
    <text evidence="11">Binds 1 pyruvoyl group covalently per subunit.</text>
</comment>
<dbReference type="UniPathway" id="UPA00558">
    <property type="reaction ID" value="UER00616"/>
</dbReference>
<keyword evidence="6 11" id="KW-0865">Zymogen</keyword>
<keyword evidence="1 11" id="KW-1003">Cell membrane</keyword>
<evidence type="ECO:0000256" key="11">
    <source>
        <dbReference type="HAMAP-Rule" id="MF_00664"/>
    </source>
</evidence>
<proteinExistence type="inferred from homology"/>
<evidence type="ECO:0000256" key="5">
    <source>
        <dbReference type="ARBA" id="ARBA00023136"/>
    </source>
</evidence>
<keyword evidence="2 11" id="KW-0444">Lipid biosynthesis</keyword>
<comment type="pathway">
    <text evidence="11">Phospholipid metabolism; phosphatidylethanolamine biosynthesis; phosphatidylethanolamine from CDP-diacylglycerol: step 2/2.</text>
</comment>
<evidence type="ECO:0000313" key="12">
    <source>
        <dbReference type="EMBL" id="QCI80236.1"/>
    </source>
</evidence>
<dbReference type="Pfam" id="PF02666">
    <property type="entry name" value="PS_Dcarbxylase"/>
    <property type="match status" value="1"/>
</dbReference>
<dbReference type="InterPro" id="IPR003817">
    <property type="entry name" value="PS_Dcarbxylase"/>
</dbReference>
<comment type="subcellular location">
    <subcellularLocation>
        <location evidence="11">Cell membrane</location>
        <topology evidence="11">Peripheral membrane protein</topology>
    </subcellularLocation>
</comment>
<dbReference type="EMBL" id="CP039704">
    <property type="protein sequence ID" value="QCI80236.1"/>
    <property type="molecule type" value="Genomic_DNA"/>
</dbReference>
<dbReference type="HAMAP" id="MF_00664">
    <property type="entry name" value="PS_decarb_PSD_A"/>
    <property type="match status" value="1"/>
</dbReference>
<dbReference type="Proteomes" id="UP000298714">
    <property type="component" value="Chromosome"/>
</dbReference>
<evidence type="ECO:0000256" key="8">
    <source>
        <dbReference type="ARBA" id="ARBA00023239"/>
    </source>
</evidence>
<comment type="function">
    <text evidence="11">Catalyzes the formation of phosphatidylethanolamine (PtdEtn) from phosphatidylserine (PtdSer).</text>
</comment>
<evidence type="ECO:0000256" key="2">
    <source>
        <dbReference type="ARBA" id="ARBA00022516"/>
    </source>
</evidence>
<dbReference type="KEGG" id="hgn:E6W36_14155"/>
<gene>
    <name evidence="11" type="primary">psd</name>
    <name evidence="12" type="ORF">E6W36_14155</name>
</gene>
<evidence type="ECO:0000256" key="4">
    <source>
        <dbReference type="ARBA" id="ARBA00023098"/>
    </source>
</evidence>
<feature type="chain" id="PRO_5023305778" description="Phosphatidylserine decarboxylase beta chain" evidence="11">
    <location>
        <begin position="1"/>
        <end position="150"/>
    </location>
</feature>
<accession>A0A4D7CBU9</accession>
<keyword evidence="5 11" id="KW-0472">Membrane</keyword>
<comment type="catalytic activity">
    <reaction evidence="11">
        <text>a 1,2-diacyl-sn-glycero-3-phospho-L-serine + H(+) = a 1,2-diacyl-sn-glycero-3-phosphoethanolamine + CO2</text>
        <dbReference type="Rhea" id="RHEA:20828"/>
        <dbReference type="ChEBI" id="CHEBI:15378"/>
        <dbReference type="ChEBI" id="CHEBI:16526"/>
        <dbReference type="ChEBI" id="CHEBI:57262"/>
        <dbReference type="ChEBI" id="CHEBI:64612"/>
        <dbReference type="EC" id="4.1.1.65"/>
    </reaction>
</comment>
<dbReference type="NCBIfam" id="NF003679">
    <property type="entry name" value="PRK05305.1-3"/>
    <property type="match status" value="1"/>
</dbReference>
<evidence type="ECO:0000256" key="3">
    <source>
        <dbReference type="ARBA" id="ARBA00022793"/>
    </source>
</evidence>
<evidence type="ECO:0000256" key="10">
    <source>
        <dbReference type="ARBA" id="ARBA00023317"/>
    </source>
</evidence>
<name>A0A4D7CBU9_9SPHN</name>
<dbReference type="GO" id="GO:0006646">
    <property type="term" value="P:phosphatidylethanolamine biosynthetic process"/>
    <property type="evidence" value="ECO:0007669"/>
    <property type="project" value="UniProtKB-UniRule"/>
</dbReference>
<dbReference type="InterPro" id="IPR033175">
    <property type="entry name" value="PSD-A"/>
</dbReference>
<keyword evidence="8 11" id="KW-0456">Lyase</keyword>
<dbReference type="PANTHER" id="PTHR35809:SF1">
    <property type="entry name" value="ARCHAETIDYLSERINE DECARBOXYLASE PROENZYME-RELATED"/>
    <property type="match status" value="1"/>
</dbReference>
<evidence type="ECO:0000256" key="9">
    <source>
        <dbReference type="ARBA" id="ARBA00023264"/>
    </source>
</evidence>
<keyword evidence="10 11" id="KW-0670">Pyruvate</keyword>
<evidence type="ECO:0000256" key="6">
    <source>
        <dbReference type="ARBA" id="ARBA00023145"/>
    </source>
</evidence>